<feature type="region of interest" description="Disordered" evidence="1">
    <location>
        <begin position="346"/>
        <end position="413"/>
    </location>
</feature>
<organism evidence="2 3">
    <name type="scientific">Cryomyces minteri</name>
    <dbReference type="NCBI Taxonomy" id="331657"/>
    <lineage>
        <taxon>Eukaryota</taxon>
        <taxon>Fungi</taxon>
        <taxon>Dikarya</taxon>
        <taxon>Ascomycota</taxon>
        <taxon>Pezizomycotina</taxon>
        <taxon>Dothideomycetes</taxon>
        <taxon>Dothideomycetes incertae sedis</taxon>
        <taxon>Cryomyces</taxon>
    </lineage>
</organism>
<dbReference type="OrthoDB" id="3485856at2759"/>
<dbReference type="AlphaFoldDB" id="A0A4U0VZJ7"/>
<name>A0A4U0VZJ7_9PEZI</name>
<feature type="compositionally biased region" description="Basic and acidic residues" evidence="1">
    <location>
        <begin position="366"/>
        <end position="392"/>
    </location>
</feature>
<evidence type="ECO:0000256" key="1">
    <source>
        <dbReference type="SAM" id="MobiDB-lite"/>
    </source>
</evidence>
<dbReference type="EMBL" id="NAJN01002321">
    <property type="protein sequence ID" value="TKA54245.1"/>
    <property type="molecule type" value="Genomic_DNA"/>
</dbReference>
<reference evidence="2 3" key="1">
    <citation type="submission" date="2017-03" db="EMBL/GenBank/DDBJ databases">
        <title>Genomes of endolithic fungi from Antarctica.</title>
        <authorList>
            <person name="Coleine C."/>
            <person name="Masonjones S."/>
            <person name="Stajich J.E."/>
        </authorList>
    </citation>
    <scope>NUCLEOTIDE SEQUENCE [LARGE SCALE GENOMIC DNA]</scope>
    <source>
        <strain evidence="2 3">CCFEE 5187</strain>
    </source>
</reference>
<feature type="compositionally biased region" description="Polar residues" evidence="1">
    <location>
        <begin position="40"/>
        <end position="52"/>
    </location>
</feature>
<accession>A0A4U0VZJ7</accession>
<feature type="non-terminal residue" evidence="2">
    <location>
        <position position="462"/>
    </location>
</feature>
<feature type="region of interest" description="Disordered" evidence="1">
    <location>
        <begin position="1"/>
        <end position="52"/>
    </location>
</feature>
<evidence type="ECO:0000313" key="3">
    <source>
        <dbReference type="Proteomes" id="UP000308768"/>
    </source>
</evidence>
<sequence>MSASLSRALKERRPVAEPASSSPPDSGVEPLLPPSPPLSTGQVSTSGKGPSESVSKLLQLLRLLKDGTSTERPPWDKHRLLREEYTELWERLDQDENESLRAWVENKLRYDYDHDDEYFVIRMPTRLHESFIPKVVARLRAQLATLSSTNPEIRGTVALIGEGNQWTIPLGSMADSQPEREVEEDFNPTKRSPDHCYQYKGGRWPTLILEVSYSQKREDLDDVAYSFVRGSHGNINTVVGLDVEYKPPGKPRKTKKATLNVWRYARVRNSEGRDVADCVREVQNEPFRSDNGDALQGILSLTLADFLPPRIHSKVLTEVTRALPISIYFSDLTSDLAEAEEYEASLRTRSGLSISPPPEWNVRKRAAPEELDSSREHKYQAVEEAEERKASQEDSDFEPPAHIAQEPEPVEANRRIEIKDELSPYEELTAILLNASMAAAELATSSAYPRNKDERRLRPASE</sequence>
<gene>
    <name evidence="2" type="ORF">B0A49_13234</name>
</gene>
<keyword evidence="3" id="KW-1185">Reference proteome</keyword>
<dbReference type="Proteomes" id="UP000308768">
    <property type="component" value="Unassembled WGS sequence"/>
</dbReference>
<evidence type="ECO:0000313" key="2">
    <source>
        <dbReference type="EMBL" id="TKA54245.1"/>
    </source>
</evidence>
<protein>
    <submittedName>
        <fullName evidence="2">Uncharacterized protein</fullName>
    </submittedName>
</protein>
<comment type="caution">
    <text evidence="2">The sequence shown here is derived from an EMBL/GenBank/DDBJ whole genome shotgun (WGS) entry which is preliminary data.</text>
</comment>
<proteinExistence type="predicted"/>